<dbReference type="SUPFAM" id="SSF81593">
    <property type="entry name" value="Nucleotidyltransferase substrate binding subunit/domain"/>
    <property type="match status" value="2"/>
</dbReference>
<feature type="domain" description="PII-uridylyltransferase/Glutamine-synthetase adenylyltransferase" evidence="8">
    <location>
        <begin position="775"/>
        <end position="888"/>
    </location>
</feature>
<evidence type="ECO:0000313" key="9">
    <source>
        <dbReference type="EMBL" id="RED16390.1"/>
    </source>
</evidence>
<evidence type="ECO:0000313" key="10">
    <source>
        <dbReference type="Proteomes" id="UP000256310"/>
    </source>
</evidence>
<keyword evidence="9" id="KW-0436">Ligase</keyword>
<dbReference type="InterPro" id="IPR023057">
    <property type="entry name" value="GlnE"/>
</dbReference>
<evidence type="ECO:0000256" key="1">
    <source>
        <dbReference type="ARBA" id="ARBA00022679"/>
    </source>
</evidence>
<dbReference type="Gene3D" id="3.30.460.10">
    <property type="entry name" value="Beta Polymerase, domain 2"/>
    <property type="match status" value="2"/>
</dbReference>
<dbReference type="PANTHER" id="PTHR30621:SF0">
    <property type="entry name" value="BIFUNCTIONAL GLUTAMINE SYNTHETASE ADENYLYLTRANSFERASE_ADENYLYL-REMOVING ENZYME"/>
    <property type="match status" value="1"/>
</dbReference>
<proteinExistence type="predicted"/>
<sequence>MLNISAKNRIVDALGRARAHAPFLNRLIEANPEFVAELETGDFSERSSDFLQRLEPVQGNPMQQLRRNRQTLALYAAIGDLSGQFTLEDTVGLLSDFADYALDAAIAAAFDERMPGEVPAGFAVIALGKHGSRELNYSSDIDLLFLFDPETMPRRPKEEAQQAAVRIGRRVAEILNQRTGDGYVFRVDLRLRPSPEVTPIVLTIGAAIAHYETSAEPWERAVFIRGRAAAGDIALGQGFLDAIQPFVWRRSLDFGAIRAIRAMSHRIRDHYAQGQKFGPGFDLKRGRGGIREIEFYAQIHQLIHGGREPELRAPATLDALSVLGEAGQIAAEDSMQLADAYRLFRTIEHRLQMIEDQQTHSLPTDQAALDQIARLHAMADGATLLETLSGPVDYVGTLYDQLDDERQERLPGDQGRLEHALKQQGFAEPRDARHRIDGWRAGRLRSTQSSVAREALEAVLPSLISEMGKSPDPTGVINRFDVLLDRMPSAVNLFRLLEARPGLSHMLVAVLSHAPALADELARHAELFDGLIDATALDSPEPLDELTELLESRSASADYQRRLDNMRRLVGEERFALGVQLIEGRSDPLDVAAGYSRVAEAALRILADAAVAEFETVHGRIDGCELVILALGRLGGEALTHASDLDLVYLFTGDHSARSDGERPLGATSYFQRLAQRVTAALSVPTAAGPLYEIDTRLRPSGAQGLLAVSFDSFEAYHRDNAWTWEHMALARARPVYGSQGAQVALRGMIAAILRRERETGPLIADIRKMREGIADHKPAAGPFDVKLIEGGLVDLEFCVHLIQLRDHAGLHPQLSKAIAELVAAGSLDAGLGAAHDLLTRMLVTLRLVAPTSKNIDKASRELVARRCGMADWDALLADYARARQCVTTEWHRLAMIQQQGDHE</sequence>
<dbReference type="InterPro" id="IPR013546">
    <property type="entry name" value="PII_UdlTrfase/GS_AdlTrfase"/>
</dbReference>
<dbReference type="InterPro" id="IPR005190">
    <property type="entry name" value="GlnE_rpt_dom"/>
</dbReference>
<keyword evidence="1 9" id="KW-0808">Transferase</keyword>
<keyword evidence="4" id="KW-0067">ATP-binding</keyword>
<dbReference type="SUPFAM" id="SSF81301">
    <property type="entry name" value="Nucleotidyltransferase"/>
    <property type="match status" value="2"/>
</dbReference>
<dbReference type="CDD" id="cd05401">
    <property type="entry name" value="NT_GlnE_GlnD_like"/>
    <property type="match status" value="2"/>
</dbReference>
<accession>A0A3D9FEZ9</accession>
<feature type="domain" description="Glutamate-ammonia ligase adenylyltransferase repeated" evidence="7">
    <location>
        <begin position="16"/>
        <end position="240"/>
    </location>
</feature>
<keyword evidence="3" id="KW-0547">Nucleotide-binding</keyword>
<protein>
    <submittedName>
        <fullName evidence="9">Glutamate-ammonia-ligase adenylyltransferase</fullName>
    </submittedName>
</protein>
<dbReference type="PANTHER" id="PTHR30621">
    <property type="entry name" value="GLUTAMINE SYNTHETASE ADENYLYLTRANSFERASE"/>
    <property type="match status" value="1"/>
</dbReference>
<dbReference type="NCBIfam" id="NF008292">
    <property type="entry name" value="PRK11072.1"/>
    <property type="match status" value="1"/>
</dbReference>
<dbReference type="GO" id="GO:0000820">
    <property type="term" value="P:regulation of glutamine family amino acid metabolic process"/>
    <property type="evidence" value="ECO:0007669"/>
    <property type="project" value="TreeGrafter"/>
</dbReference>
<name>A0A3D9FEZ9_9SPHN</name>
<evidence type="ECO:0000259" key="7">
    <source>
        <dbReference type="Pfam" id="PF03710"/>
    </source>
</evidence>
<dbReference type="RefSeq" id="WP_116235799.1">
    <property type="nucleotide sequence ID" value="NZ_QRDP01000004.1"/>
</dbReference>
<dbReference type="GO" id="GO:0005524">
    <property type="term" value="F:ATP binding"/>
    <property type="evidence" value="ECO:0007669"/>
    <property type="project" value="UniProtKB-KW"/>
</dbReference>
<gene>
    <name evidence="9" type="ORF">DFR46_1413</name>
</gene>
<evidence type="ECO:0000259" key="8">
    <source>
        <dbReference type="Pfam" id="PF08335"/>
    </source>
</evidence>
<evidence type="ECO:0000256" key="6">
    <source>
        <dbReference type="ARBA" id="ARBA00023268"/>
    </source>
</evidence>
<dbReference type="InterPro" id="IPR043519">
    <property type="entry name" value="NT_sf"/>
</dbReference>
<dbReference type="Pfam" id="PF08335">
    <property type="entry name" value="GlnD_UR_UTase"/>
    <property type="match status" value="2"/>
</dbReference>
<dbReference type="EMBL" id="QRDP01000004">
    <property type="protein sequence ID" value="RED16390.1"/>
    <property type="molecule type" value="Genomic_DNA"/>
</dbReference>
<dbReference type="Gene3D" id="1.20.120.1510">
    <property type="match status" value="1"/>
</dbReference>
<dbReference type="GO" id="GO:0005829">
    <property type="term" value="C:cytosol"/>
    <property type="evidence" value="ECO:0007669"/>
    <property type="project" value="TreeGrafter"/>
</dbReference>
<dbReference type="GO" id="GO:0008882">
    <property type="term" value="F:[glutamate-ammonia-ligase] adenylyltransferase activity"/>
    <property type="evidence" value="ECO:0007669"/>
    <property type="project" value="InterPro"/>
</dbReference>
<evidence type="ECO:0000256" key="3">
    <source>
        <dbReference type="ARBA" id="ARBA00022741"/>
    </source>
</evidence>
<dbReference type="Proteomes" id="UP000256310">
    <property type="component" value="Unassembled WGS sequence"/>
</dbReference>
<comment type="caution">
    <text evidence="9">The sequence shown here is derived from an EMBL/GenBank/DDBJ whole genome shotgun (WGS) entry which is preliminary data.</text>
</comment>
<keyword evidence="5" id="KW-0460">Magnesium</keyword>
<dbReference type="Gene3D" id="1.20.120.330">
    <property type="entry name" value="Nucleotidyltransferases domain 2"/>
    <property type="match status" value="2"/>
</dbReference>
<keyword evidence="10" id="KW-1185">Reference proteome</keyword>
<keyword evidence="2 9" id="KW-0548">Nucleotidyltransferase</keyword>
<evidence type="ECO:0000256" key="2">
    <source>
        <dbReference type="ARBA" id="ARBA00022695"/>
    </source>
</evidence>
<dbReference type="Pfam" id="PF03710">
    <property type="entry name" value="GlnE"/>
    <property type="match status" value="2"/>
</dbReference>
<evidence type="ECO:0000256" key="4">
    <source>
        <dbReference type="ARBA" id="ARBA00022840"/>
    </source>
</evidence>
<evidence type="ECO:0000256" key="5">
    <source>
        <dbReference type="ARBA" id="ARBA00022842"/>
    </source>
</evidence>
<dbReference type="GO" id="GO:0016874">
    <property type="term" value="F:ligase activity"/>
    <property type="evidence" value="ECO:0007669"/>
    <property type="project" value="UniProtKB-KW"/>
</dbReference>
<feature type="domain" description="PII-uridylyltransferase/Glutamine-synthetase adenylyltransferase" evidence="8">
    <location>
        <begin position="263"/>
        <end position="380"/>
    </location>
</feature>
<feature type="domain" description="Glutamate-ammonia ligase adenylyltransferase repeated" evidence="7">
    <location>
        <begin position="506"/>
        <end position="745"/>
    </location>
</feature>
<reference evidence="9 10" key="1">
    <citation type="submission" date="2018-07" db="EMBL/GenBank/DDBJ databases">
        <title>Genomic Encyclopedia of Type Strains, Phase IV (KMG-IV): sequencing the most valuable type-strain genomes for metagenomic binning, comparative biology and taxonomic classification.</title>
        <authorList>
            <person name="Goeker M."/>
        </authorList>
    </citation>
    <scope>NUCLEOTIDE SEQUENCE [LARGE SCALE GENOMIC DNA]</scope>
    <source>
        <strain evidence="9 10">DSM 26725</strain>
    </source>
</reference>
<keyword evidence="6" id="KW-0511">Multifunctional enzyme</keyword>
<dbReference type="OrthoDB" id="9759366at2"/>
<organism evidence="9 10">
    <name type="scientific">Parasphingopyxis lamellibrachiae</name>
    <dbReference type="NCBI Taxonomy" id="680125"/>
    <lineage>
        <taxon>Bacteria</taxon>
        <taxon>Pseudomonadati</taxon>
        <taxon>Pseudomonadota</taxon>
        <taxon>Alphaproteobacteria</taxon>
        <taxon>Sphingomonadales</taxon>
        <taxon>Sphingomonadaceae</taxon>
        <taxon>Parasphingopyxis</taxon>
    </lineage>
</organism>
<dbReference type="AlphaFoldDB" id="A0A3D9FEZ9"/>